<feature type="transmembrane region" description="Helical" evidence="5">
    <location>
        <begin position="301"/>
        <end position="323"/>
    </location>
</feature>
<dbReference type="Pfam" id="PF06779">
    <property type="entry name" value="MFS_4"/>
    <property type="match status" value="1"/>
</dbReference>
<feature type="transmembrane region" description="Helical" evidence="5">
    <location>
        <begin position="168"/>
        <end position="188"/>
    </location>
</feature>
<dbReference type="EMBL" id="JACNYK010000002">
    <property type="protein sequence ID" value="MBD1425388.1"/>
    <property type="molecule type" value="Genomic_DNA"/>
</dbReference>
<keyword evidence="2 5" id="KW-0812">Transmembrane</keyword>
<feature type="transmembrane region" description="Helical" evidence="5">
    <location>
        <begin position="213"/>
        <end position="234"/>
    </location>
</feature>
<feature type="transmembrane region" description="Helical" evidence="5">
    <location>
        <begin position="12"/>
        <end position="31"/>
    </location>
</feature>
<feature type="domain" description="Major facilitator superfamily (MFS) profile" evidence="6">
    <location>
        <begin position="1"/>
        <end position="388"/>
    </location>
</feature>
<dbReference type="InterPro" id="IPR010645">
    <property type="entry name" value="MFS_4"/>
</dbReference>
<evidence type="ECO:0000256" key="1">
    <source>
        <dbReference type="ARBA" id="ARBA00004141"/>
    </source>
</evidence>
<evidence type="ECO:0000256" key="4">
    <source>
        <dbReference type="ARBA" id="ARBA00023136"/>
    </source>
</evidence>
<evidence type="ECO:0000313" key="7">
    <source>
        <dbReference type="EMBL" id="MBD1425388.1"/>
    </source>
</evidence>
<comment type="caution">
    <text evidence="7">The sequence shown here is derived from an EMBL/GenBank/DDBJ whole genome shotgun (WGS) entry which is preliminary data.</text>
</comment>
<evidence type="ECO:0000256" key="3">
    <source>
        <dbReference type="ARBA" id="ARBA00022989"/>
    </source>
</evidence>
<dbReference type="Gene3D" id="1.20.1250.20">
    <property type="entry name" value="MFS general substrate transporter like domains"/>
    <property type="match status" value="2"/>
</dbReference>
<evidence type="ECO:0000259" key="6">
    <source>
        <dbReference type="PROSITE" id="PS50850"/>
    </source>
</evidence>
<evidence type="ECO:0000256" key="2">
    <source>
        <dbReference type="ARBA" id="ARBA00022692"/>
    </source>
</evidence>
<dbReference type="InterPro" id="IPR020846">
    <property type="entry name" value="MFS_dom"/>
</dbReference>
<accession>A0ABR7Y257</accession>
<evidence type="ECO:0000256" key="5">
    <source>
        <dbReference type="SAM" id="Phobius"/>
    </source>
</evidence>
<feature type="transmembrane region" description="Helical" evidence="5">
    <location>
        <begin position="335"/>
        <end position="358"/>
    </location>
</feature>
<dbReference type="PANTHER" id="PTHR23537">
    <property type="match status" value="1"/>
</dbReference>
<feature type="transmembrane region" description="Helical" evidence="5">
    <location>
        <begin position="111"/>
        <end position="130"/>
    </location>
</feature>
<dbReference type="Proteomes" id="UP000606494">
    <property type="component" value="Unassembled WGS sequence"/>
</dbReference>
<dbReference type="InterPro" id="IPR005829">
    <property type="entry name" value="Sugar_transporter_CS"/>
</dbReference>
<organism evidence="7 8">
    <name type="scientific">Sphingobacterium arenae</name>
    <dbReference type="NCBI Taxonomy" id="1280598"/>
    <lineage>
        <taxon>Bacteria</taxon>
        <taxon>Pseudomonadati</taxon>
        <taxon>Bacteroidota</taxon>
        <taxon>Sphingobacteriia</taxon>
        <taxon>Sphingobacteriales</taxon>
        <taxon>Sphingobacteriaceae</taxon>
        <taxon>Sphingobacterium</taxon>
    </lineage>
</organism>
<sequence>MDSMDKRIVFRYLMAGGAALAVVHALGRFSFTPLLPYFIDDHMLTITQGADLATINYAGYLIGALIAVRYSGPNVIKKFLLIGLLGNALVTVIQCFVPQFAWLLVLRLFNGVSNGIVFVLAPALLLEWLITKNKAHLSGLVYFGVGGGLLAGGVLVDSTASYFTAEYRWIPVAIVSSALAIFSAFRFYQLKIQPIDYKASNGAKATLFDHRSIPLFLSYIGAGLGYILPMTFLPTLAHETMPADSLLVKNVWAITSLSSLLFIPLWNGIGHRFGDRISLIYTYILQALGVGSILLFPSTWGILICAVFIGGSFLGSVMCTQRLARYFQPHQGPRLSAALIAIYAGSQLIGPWLAKVWIEYGGTLLQSFALGLGAFIWGLFWTWRTPKA</sequence>
<feature type="transmembrane region" description="Helical" evidence="5">
    <location>
        <begin position="278"/>
        <end position="295"/>
    </location>
</feature>
<keyword evidence="4 5" id="KW-0472">Membrane</keyword>
<feature type="transmembrane region" description="Helical" evidence="5">
    <location>
        <begin position="43"/>
        <end position="67"/>
    </location>
</feature>
<evidence type="ECO:0000313" key="8">
    <source>
        <dbReference type="Proteomes" id="UP000606494"/>
    </source>
</evidence>
<protein>
    <submittedName>
        <fullName evidence="7">YbfB/YjiJ family MFS transporter</fullName>
    </submittedName>
</protein>
<feature type="transmembrane region" description="Helical" evidence="5">
    <location>
        <begin position="246"/>
        <end position="266"/>
    </location>
</feature>
<feature type="transmembrane region" description="Helical" evidence="5">
    <location>
        <begin position="364"/>
        <end position="383"/>
    </location>
</feature>
<dbReference type="PROSITE" id="PS00217">
    <property type="entry name" value="SUGAR_TRANSPORT_2"/>
    <property type="match status" value="1"/>
</dbReference>
<name>A0ABR7Y257_9SPHI</name>
<keyword evidence="8" id="KW-1185">Reference proteome</keyword>
<gene>
    <name evidence="7" type="ORF">H8B17_07340</name>
</gene>
<reference evidence="7 8" key="1">
    <citation type="submission" date="2020-08" db="EMBL/GenBank/DDBJ databases">
        <title>Sphingobacterium sp. DN00404 isolated from aquaculture water.</title>
        <authorList>
            <person name="Zhang M."/>
        </authorList>
    </citation>
    <scope>NUCLEOTIDE SEQUENCE [LARGE SCALE GENOMIC DNA]</scope>
    <source>
        <strain evidence="7 8">KCTC 32294</strain>
    </source>
</reference>
<dbReference type="PROSITE" id="PS50850">
    <property type="entry name" value="MFS"/>
    <property type="match status" value="1"/>
</dbReference>
<dbReference type="InterPro" id="IPR036259">
    <property type="entry name" value="MFS_trans_sf"/>
</dbReference>
<dbReference type="PANTHER" id="PTHR23537:SF1">
    <property type="entry name" value="SUGAR TRANSPORTER"/>
    <property type="match status" value="1"/>
</dbReference>
<comment type="subcellular location">
    <subcellularLocation>
        <location evidence="1">Membrane</location>
        <topology evidence="1">Multi-pass membrane protein</topology>
    </subcellularLocation>
</comment>
<dbReference type="SUPFAM" id="SSF103473">
    <property type="entry name" value="MFS general substrate transporter"/>
    <property type="match status" value="1"/>
</dbReference>
<keyword evidence="3 5" id="KW-1133">Transmembrane helix</keyword>
<feature type="transmembrane region" description="Helical" evidence="5">
    <location>
        <begin position="137"/>
        <end position="156"/>
    </location>
</feature>
<proteinExistence type="predicted"/>
<feature type="transmembrane region" description="Helical" evidence="5">
    <location>
        <begin position="79"/>
        <end position="105"/>
    </location>
</feature>